<accession>A0A0C5VKD1</accession>
<protein>
    <submittedName>
        <fullName evidence="2">Putative hydrolase (HAD superfamily)</fullName>
    </submittedName>
</protein>
<keyword evidence="3" id="KW-1185">Reference proteome</keyword>
<dbReference type="InterPro" id="IPR023214">
    <property type="entry name" value="HAD_sf"/>
</dbReference>
<keyword evidence="2" id="KW-0378">Hydrolase</keyword>
<dbReference type="RefSeq" id="WP_044616508.1">
    <property type="nucleotide sequence ID" value="NZ_CP007142.1"/>
</dbReference>
<dbReference type="STRING" id="1445510.YC6258_01799"/>
<dbReference type="AlphaFoldDB" id="A0A0C5VKD1"/>
<evidence type="ECO:0000313" key="2">
    <source>
        <dbReference type="EMBL" id="AJQ93843.1"/>
    </source>
</evidence>
<dbReference type="OrthoDB" id="9816564at2"/>
<gene>
    <name evidence="2" type="ORF">YC6258_01799</name>
</gene>
<dbReference type="Proteomes" id="UP000032266">
    <property type="component" value="Chromosome"/>
</dbReference>
<dbReference type="GO" id="GO:0016787">
    <property type="term" value="F:hydrolase activity"/>
    <property type="evidence" value="ECO:0007669"/>
    <property type="project" value="UniProtKB-KW"/>
</dbReference>
<feature type="coiled-coil region" evidence="1">
    <location>
        <begin position="287"/>
        <end position="325"/>
    </location>
</feature>
<dbReference type="Gene3D" id="3.40.50.1000">
    <property type="entry name" value="HAD superfamily/HAD-like"/>
    <property type="match status" value="1"/>
</dbReference>
<dbReference type="EMBL" id="CP007142">
    <property type="protein sequence ID" value="AJQ93843.1"/>
    <property type="molecule type" value="Genomic_DNA"/>
</dbReference>
<evidence type="ECO:0000256" key="1">
    <source>
        <dbReference type="SAM" id="Coils"/>
    </source>
</evidence>
<proteinExistence type="predicted"/>
<dbReference type="HOGENOM" id="CLU_481263_0_0_6"/>
<dbReference type="SUPFAM" id="SSF56784">
    <property type="entry name" value="HAD-like"/>
    <property type="match status" value="1"/>
</dbReference>
<reference evidence="2 3" key="1">
    <citation type="submission" date="2014-01" db="EMBL/GenBank/DDBJ databases">
        <title>Full genme sequencing of cellulolytic bacterium Gynuella sunshinyii YC6258T gen. nov., sp. nov.</title>
        <authorList>
            <person name="Khan H."/>
            <person name="Chung E.J."/>
            <person name="Chung Y.R."/>
        </authorList>
    </citation>
    <scope>NUCLEOTIDE SEQUENCE [LARGE SCALE GENOMIC DNA]</scope>
    <source>
        <strain evidence="2 3">YC6258</strain>
    </source>
</reference>
<sequence>MIYSLDIFDTLLLRTEPAETTLLRLPQDFRNTRLALHREHYQSQTVDQFYQGIGEDIRQELDLESQHLIVNREILDFVTSHPDDTFVLTSDMYLNSQHLRYILGNLNVPDFYQKIFVSCEQGCSKEGFGKLFDCVAREYGNNVIHIGDNIKSDFQFGSLKLAPAIHYTPDFNSYNADHSDHEQYYRTYVRQVVTPLMHISLRKIKALAVEKGIEQFIILGSVFDFYRDLLQPEFPDIDIKKLEISRYNIRFISYKYYSNKEFSRLFHTESFLKYYFPHHFNHSNTSYRNVLEKLKHIEQVIEQEQETLKKESENIEQEFNQQLQNLDIGHKKTLIIDFGYQGTFCELMENLSILNDDLTHFFLTVKEANKFNCHTGVTIPSLKLPTKDFRDPFWILDTEIILKKASKTPLAGTGYHQNSTGWPEMYEYLIECVKQHRSPRSIYQQEQQVTGLILKHIVSIDRHYLESFNWLCRKVHYNKYSIAANESTMINKMDGFVQIDIDEIAKFEKKTYGEVFIDSSFDIDTALSNKKHPFYHYYCYLNSSRWIHKNLSKGNNHHDSNLINPR</sequence>
<evidence type="ECO:0000313" key="3">
    <source>
        <dbReference type="Proteomes" id="UP000032266"/>
    </source>
</evidence>
<dbReference type="InterPro" id="IPR036412">
    <property type="entry name" value="HAD-like_sf"/>
</dbReference>
<name>A0A0C5VKD1_9GAMM</name>
<keyword evidence="1" id="KW-0175">Coiled coil</keyword>
<dbReference type="KEGG" id="gsn:YC6258_01799"/>
<organism evidence="2 3">
    <name type="scientific">Gynuella sunshinyii YC6258</name>
    <dbReference type="NCBI Taxonomy" id="1445510"/>
    <lineage>
        <taxon>Bacteria</taxon>
        <taxon>Pseudomonadati</taxon>
        <taxon>Pseudomonadota</taxon>
        <taxon>Gammaproteobacteria</taxon>
        <taxon>Oceanospirillales</taxon>
        <taxon>Saccharospirillaceae</taxon>
        <taxon>Gynuella</taxon>
    </lineage>
</organism>